<protein>
    <submittedName>
        <fullName evidence="1">Uncharacterized protein</fullName>
    </submittedName>
</protein>
<sequence length="103" mass="12173">MCQKNELEALICLVHTHIFPDQAWQRKEVDIIAVNGNEEKKVTRYELLEQIRQERGSKEQTEILIDYIQELWETIDLLKKTYGEARTQEILTAFSSSYLLDDN</sequence>
<reference evidence="1" key="1">
    <citation type="submission" date="2020-10" db="EMBL/GenBank/DDBJ databases">
        <title>Taxonomic study of unclassified bacteria belonging to the class Ktedonobacteria.</title>
        <authorList>
            <person name="Yabe S."/>
            <person name="Wang C.M."/>
            <person name="Zheng Y."/>
            <person name="Sakai Y."/>
            <person name="Cavaletti L."/>
            <person name="Monciardini P."/>
            <person name="Donadio S."/>
        </authorList>
    </citation>
    <scope>NUCLEOTIDE SEQUENCE</scope>
    <source>
        <strain evidence="1">ID150040</strain>
    </source>
</reference>
<dbReference type="EMBL" id="BNJK01000002">
    <property type="protein sequence ID" value="GHO98389.1"/>
    <property type="molecule type" value="Genomic_DNA"/>
</dbReference>
<name>A0A8J3IV16_9CHLR</name>
<gene>
    <name evidence="1" type="ORF">KSF_084370</name>
</gene>
<organism evidence="1 2">
    <name type="scientific">Reticulibacter mediterranei</name>
    <dbReference type="NCBI Taxonomy" id="2778369"/>
    <lineage>
        <taxon>Bacteria</taxon>
        <taxon>Bacillati</taxon>
        <taxon>Chloroflexota</taxon>
        <taxon>Ktedonobacteria</taxon>
        <taxon>Ktedonobacterales</taxon>
        <taxon>Reticulibacteraceae</taxon>
        <taxon>Reticulibacter</taxon>
    </lineage>
</organism>
<dbReference type="Proteomes" id="UP000597444">
    <property type="component" value="Unassembled WGS sequence"/>
</dbReference>
<dbReference type="RefSeq" id="WP_220209143.1">
    <property type="nucleotide sequence ID" value="NZ_BNJK01000002.1"/>
</dbReference>
<keyword evidence="2" id="KW-1185">Reference proteome</keyword>
<evidence type="ECO:0000313" key="2">
    <source>
        <dbReference type="Proteomes" id="UP000597444"/>
    </source>
</evidence>
<dbReference type="AlphaFoldDB" id="A0A8J3IV16"/>
<proteinExistence type="predicted"/>
<evidence type="ECO:0000313" key="1">
    <source>
        <dbReference type="EMBL" id="GHO98389.1"/>
    </source>
</evidence>
<comment type="caution">
    <text evidence="1">The sequence shown here is derived from an EMBL/GenBank/DDBJ whole genome shotgun (WGS) entry which is preliminary data.</text>
</comment>
<accession>A0A8J3IV16</accession>